<dbReference type="Pfam" id="PF25133">
    <property type="entry name" value="TYW2_N_2"/>
    <property type="match status" value="1"/>
</dbReference>
<dbReference type="GO" id="GO:0005634">
    <property type="term" value="C:nucleus"/>
    <property type="evidence" value="ECO:0007669"/>
    <property type="project" value="UniProtKB-SubCell"/>
</dbReference>
<name>A0A9P6HEN0_9AGAM</name>
<evidence type="ECO:0000256" key="11">
    <source>
        <dbReference type="SAM" id="MobiDB-lite"/>
    </source>
</evidence>
<dbReference type="FunFam" id="3.30.300.110:FF:000001">
    <property type="entry name" value="tRNA (guanine(37)-N1)-methyltransferase"/>
    <property type="match status" value="1"/>
</dbReference>
<dbReference type="GO" id="GO:0002939">
    <property type="term" value="P:tRNA N1-guanine methylation"/>
    <property type="evidence" value="ECO:0007669"/>
    <property type="project" value="TreeGrafter"/>
</dbReference>
<feature type="binding site" evidence="10">
    <location>
        <position position="371"/>
    </location>
    <ligand>
        <name>S-adenosyl-L-methionine</name>
        <dbReference type="ChEBI" id="CHEBI:59789"/>
    </ligand>
</feature>
<evidence type="ECO:0000256" key="6">
    <source>
        <dbReference type="ARBA" id="ARBA00022694"/>
    </source>
</evidence>
<evidence type="ECO:0000256" key="3">
    <source>
        <dbReference type="ARBA" id="ARBA00022603"/>
    </source>
</evidence>
<comment type="caution">
    <text evidence="13">The sequence shown here is derived from an EMBL/GenBank/DDBJ whole genome shotgun (WGS) entry which is preliminary data.</text>
</comment>
<evidence type="ECO:0000313" key="13">
    <source>
        <dbReference type="EMBL" id="KAF9785565.1"/>
    </source>
</evidence>
<evidence type="ECO:0000256" key="5">
    <source>
        <dbReference type="ARBA" id="ARBA00022691"/>
    </source>
</evidence>
<reference evidence="13" key="2">
    <citation type="submission" date="2020-11" db="EMBL/GenBank/DDBJ databases">
        <authorList>
            <consortium name="DOE Joint Genome Institute"/>
            <person name="Kuo A."/>
            <person name="Miyauchi S."/>
            <person name="Kiss E."/>
            <person name="Drula E."/>
            <person name="Kohler A."/>
            <person name="Sanchez-Garcia M."/>
            <person name="Andreopoulos B."/>
            <person name="Barry K.W."/>
            <person name="Bonito G."/>
            <person name="Buee M."/>
            <person name="Carver A."/>
            <person name="Chen C."/>
            <person name="Cichocki N."/>
            <person name="Clum A."/>
            <person name="Culley D."/>
            <person name="Crous P.W."/>
            <person name="Fauchery L."/>
            <person name="Girlanda M."/>
            <person name="Hayes R."/>
            <person name="Keri Z."/>
            <person name="Labutti K."/>
            <person name="Lipzen A."/>
            <person name="Lombard V."/>
            <person name="Magnuson J."/>
            <person name="Maillard F."/>
            <person name="Morin E."/>
            <person name="Murat C."/>
            <person name="Nolan M."/>
            <person name="Ohm R."/>
            <person name="Pangilinan J."/>
            <person name="Pereira M."/>
            <person name="Perotto S."/>
            <person name="Peter M."/>
            <person name="Riley R."/>
            <person name="Sitrit Y."/>
            <person name="Stielow B."/>
            <person name="Szollosi G."/>
            <person name="Zifcakova L."/>
            <person name="Stursova M."/>
            <person name="Spatafora J.W."/>
            <person name="Tedersoo L."/>
            <person name="Vaario L.-M."/>
            <person name="Yamada A."/>
            <person name="Yan M."/>
            <person name="Wang P."/>
            <person name="Xu J."/>
            <person name="Bruns T."/>
            <person name="Baldrian P."/>
            <person name="Vilgalys R."/>
            <person name="Henrissat B."/>
            <person name="Grigoriev I.V."/>
            <person name="Hibbett D."/>
            <person name="Nagy L.G."/>
            <person name="Martin F.M."/>
        </authorList>
    </citation>
    <scope>NUCLEOTIDE SEQUENCE</scope>
    <source>
        <strain evidence="13">UH-Tt-Lm1</strain>
    </source>
</reference>
<dbReference type="GO" id="GO:0005759">
    <property type="term" value="C:mitochondrial matrix"/>
    <property type="evidence" value="ECO:0007669"/>
    <property type="project" value="UniProtKB-SubCell"/>
</dbReference>
<comment type="subcellular location">
    <subcellularLocation>
        <location evidence="10">Mitochondrion matrix</location>
    </subcellularLocation>
    <subcellularLocation>
        <location evidence="10">Nucleus</location>
    </subcellularLocation>
    <subcellularLocation>
        <location evidence="10">Cytoplasm</location>
    </subcellularLocation>
    <text evidence="10">Predominantly in the mitochondria and in the nucleus.</text>
</comment>
<gene>
    <name evidence="10" type="primary">TRM5</name>
    <name evidence="13" type="ORF">BJ322DRAFT_1194518</name>
</gene>
<feature type="binding site" evidence="10">
    <location>
        <begin position="268"/>
        <end position="269"/>
    </location>
    <ligand>
        <name>S-adenosyl-L-methionine</name>
        <dbReference type="ChEBI" id="CHEBI:59789"/>
    </ligand>
</feature>
<dbReference type="PANTHER" id="PTHR23245:SF36">
    <property type="entry name" value="TRNA (GUANINE(37)-N1)-METHYLTRANSFERASE"/>
    <property type="match status" value="1"/>
</dbReference>
<dbReference type="InterPro" id="IPR056744">
    <property type="entry name" value="TRM5/TYW2-like_N"/>
</dbReference>
<dbReference type="InterPro" id="IPR029063">
    <property type="entry name" value="SAM-dependent_MTases_sf"/>
</dbReference>
<evidence type="ECO:0000256" key="2">
    <source>
        <dbReference type="ARBA" id="ARBA00022490"/>
    </source>
</evidence>
<dbReference type="GO" id="GO:0052906">
    <property type="term" value="F:tRNA (guanine(37)-N1)-methyltransferase activity"/>
    <property type="evidence" value="ECO:0007669"/>
    <property type="project" value="UniProtKB-UniRule"/>
</dbReference>
<dbReference type="InterPro" id="IPR056743">
    <property type="entry name" value="TRM5-TYW2-like_MTfase"/>
</dbReference>
<evidence type="ECO:0000256" key="10">
    <source>
        <dbReference type="HAMAP-Rule" id="MF_03152"/>
    </source>
</evidence>
<dbReference type="GO" id="GO:0070901">
    <property type="term" value="P:mitochondrial tRNA methylation"/>
    <property type="evidence" value="ECO:0007669"/>
    <property type="project" value="TreeGrafter"/>
</dbReference>
<dbReference type="HAMAP" id="MF_03152">
    <property type="entry name" value="TRM5"/>
    <property type="match status" value="1"/>
</dbReference>
<feature type="region of interest" description="Disordered" evidence="11">
    <location>
        <begin position="319"/>
        <end position="360"/>
    </location>
</feature>
<keyword evidence="8 10" id="KW-0539">Nucleus</keyword>
<dbReference type="PROSITE" id="PS51684">
    <property type="entry name" value="SAM_MT_TRM5_TYW2"/>
    <property type="match status" value="1"/>
</dbReference>
<comment type="similarity">
    <text evidence="10">Belongs to the TRM5 / TYW2 family.</text>
</comment>
<keyword evidence="2 10" id="KW-0963">Cytoplasm</keyword>
<feature type="binding site" evidence="10">
    <location>
        <position position="230"/>
    </location>
    <ligand>
        <name>S-adenosyl-L-methionine</name>
        <dbReference type="ChEBI" id="CHEBI:59789"/>
    </ligand>
</feature>
<proteinExistence type="inferred from homology"/>
<dbReference type="AlphaFoldDB" id="A0A9P6HEN0"/>
<feature type="binding site" evidence="10">
    <location>
        <begin position="296"/>
        <end position="297"/>
    </location>
    <ligand>
        <name>S-adenosyl-L-methionine</name>
        <dbReference type="ChEBI" id="CHEBI:59789"/>
    </ligand>
</feature>
<accession>A0A9P6HEN0</accession>
<sequence length="468" mass="52426">MSSFKRHQNTLDTRPPIHREMAQQTLDRGAFKKRITVLAASVPAEKSSPFLKSQELKGSIINIPKTKSIVQDPSDPQKGCCCSGFRSLKADLNEPAQRFLKFHDVATTTQDIDLDYDFWNADEILSAVLPGELLDGAPSGFAATGHIAHLNLNDEYLPYKHVIGQVILDKNKGVKTVVNKLNSIDTKFRFFKMELLAGEPNYVVEHHESNCVFAFDFTKVYWNSRLHTEHDRLVQLFSADDVIADVFAGVGPFALPAAKKGCGVLANDLNPESYKWLSRNIEGNKVQHLVRSFEEDGRDFIKAAARRVWKNPFPEFTPKISKSQTKKGRRALVSEGTRDPAPSSMIDLTSATSAPVHQPTSRRQITHFVMNLPDSAIEFLDAFRGVLAEPELREAYEGKMPMVHCHCFTREVEDQTSAEGDIKQRVEEKLGHVLTDAATFHLVRSVAPGKDMYCISFRLPQEVAFSSP</sequence>
<dbReference type="EMBL" id="WIUZ02000007">
    <property type="protein sequence ID" value="KAF9785565.1"/>
    <property type="molecule type" value="Genomic_DNA"/>
</dbReference>
<keyword evidence="14" id="KW-1185">Reference proteome</keyword>
<evidence type="ECO:0000256" key="4">
    <source>
        <dbReference type="ARBA" id="ARBA00022679"/>
    </source>
</evidence>
<keyword evidence="6 10" id="KW-0819">tRNA processing</keyword>
<dbReference type="InterPro" id="IPR030382">
    <property type="entry name" value="MeTrfase_TRM5/TYW2"/>
</dbReference>
<dbReference type="Gene3D" id="3.40.50.150">
    <property type="entry name" value="Vaccinia Virus protein VP39"/>
    <property type="match status" value="1"/>
</dbReference>
<evidence type="ECO:0000259" key="12">
    <source>
        <dbReference type="PROSITE" id="PS51684"/>
    </source>
</evidence>
<reference evidence="13" key="1">
    <citation type="journal article" date="2020" name="Nat. Commun.">
        <title>Large-scale genome sequencing of mycorrhizal fungi provides insights into the early evolution of symbiotic traits.</title>
        <authorList>
            <person name="Miyauchi S."/>
            <person name="Kiss E."/>
            <person name="Kuo A."/>
            <person name="Drula E."/>
            <person name="Kohler A."/>
            <person name="Sanchez-Garcia M."/>
            <person name="Morin E."/>
            <person name="Andreopoulos B."/>
            <person name="Barry K.W."/>
            <person name="Bonito G."/>
            <person name="Buee M."/>
            <person name="Carver A."/>
            <person name="Chen C."/>
            <person name="Cichocki N."/>
            <person name="Clum A."/>
            <person name="Culley D."/>
            <person name="Crous P.W."/>
            <person name="Fauchery L."/>
            <person name="Girlanda M."/>
            <person name="Hayes R.D."/>
            <person name="Keri Z."/>
            <person name="LaButti K."/>
            <person name="Lipzen A."/>
            <person name="Lombard V."/>
            <person name="Magnuson J."/>
            <person name="Maillard F."/>
            <person name="Murat C."/>
            <person name="Nolan M."/>
            <person name="Ohm R.A."/>
            <person name="Pangilinan J."/>
            <person name="Pereira M.F."/>
            <person name="Perotto S."/>
            <person name="Peter M."/>
            <person name="Pfister S."/>
            <person name="Riley R."/>
            <person name="Sitrit Y."/>
            <person name="Stielow J.B."/>
            <person name="Szollosi G."/>
            <person name="Zifcakova L."/>
            <person name="Stursova M."/>
            <person name="Spatafora J.W."/>
            <person name="Tedersoo L."/>
            <person name="Vaario L.M."/>
            <person name="Yamada A."/>
            <person name="Yan M."/>
            <person name="Wang P."/>
            <person name="Xu J."/>
            <person name="Bruns T."/>
            <person name="Baldrian P."/>
            <person name="Vilgalys R."/>
            <person name="Dunand C."/>
            <person name="Henrissat B."/>
            <person name="Grigoriev I.V."/>
            <person name="Hibbett D."/>
            <person name="Nagy L.G."/>
            <person name="Martin F.M."/>
        </authorList>
    </citation>
    <scope>NUCLEOTIDE SEQUENCE</scope>
    <source>
        <strain evidence="13">UH-Tt-Lm1</strain>
    </source>
</reference>
<feature type="compositionally biased region" description="Polar residues" evidence="11">
    <location>
        <begin position="346"/>
        <end position="360"/>
    </location>
</feature>
<dbReference type="SUPFAM" id="SSF53335">
    <property type="entry name" value="S-adenosyl-L-methionine-dependent methyltransferases"/>
    <property type="match status" value="1"/>
</dbReference>
<evidence type="ECO:0000256" key="1">
    <source>
        <dbReference type="ARBA" id="ARBA00009775"/>
    </source>
</evidence>
<comment type="subunit">
    <text evidence="10">Monomer.</text>
</comment>
<comment type="catalytic activity">
    <reaction evidence="9 10">
        <text>guanosine(37) in tRNA + S-adenosyl-L-methionine = N(1)-methylguanosine(37) in tRNA + S-adenosyl-L-homocysteine + H(+)</text>
        <dbReference type="Rhea" id="RHEA:36899"/>
        <dbReference type="Rhea" id="RHEA-COMP:10145"/>
        <dbReference type="Rhea" id="RHEA-COMP:10147"/>
        <dbReference type="ChEBI" id="CHEBI:15378"/>
        <dbReference type="ChEBI" id="CHEBI:57856"/>
        <dbReference type="ChEBI" id="CHEBI:59789"/>
        <dbReference type="ChEBI" id="CHEBI:73542"/>
        <dbReference type="ChEBI" id="CHEBI:74269"/>
        <dbReference type="EC" id="2.1.1.228"/>
    </reaction>
</comment>
<comment type="function">
    <text evidence="10">Specifically methylates the N1 position of guanosine-37 in various cytoplasmic and mitochondrial tRNAs. Methylation is not dependent on the nature of the nucleoside 5' of the target nucleoside. This is the first step in the biosynthesis of wybutosine (yW), a modified base adjacent to the anticodon of tRNAs and required for accurate decoding.</text>
</comment>
<dbReference type="Pfam" id="PF02475">
    <property type="entry name" value="TRM5-TYW2_MTfase"/>
    <property type="match status" value="1"/>
</dbReference>
<dbReference type="Gene3D" id="3.30.300.110">
    <property type="entry name" value="Met-10+ protein-like domains"/>
    <property type="match status" value="1"/>
</dbReference>
<organism evidence="13 14">
    <name type="scientific">Thelephora terrestris</name>
    <dbReference type="NCBI Taxonomy" id="56493"/>
    <lineage>
        <taxon>Eukaryota</taxon>
        <taxon>Fungi</taxon>
        <taxon>Dikarya</taxon>
        <taxon>Basidiomycota</taxon>
        <taxon>Agaricomycotina</taxon>
        <taxon>Agaricomycetes</taxon>
        <taxon>Thelephorales</taxon>
        <taxon>Thelephoraceae</taxon>
        <taxon>Thelephora</taxon>
    </lineage>
</organism>
<keyword evidence="5 10" id="KW-0949">S-adenosyl-L-methionine</keyword>
<evidence type="ECO:0000256" key="8">
    <source>
        <dbReference type="ARBA" id="ARBA00023242"/>
    </source>
</evidence>
<dbReference type="OrthoDB" id="408788at2759"/>
<dbReference type="Proteomes" id="UP000736335">
    <property type="component" value="Unassembled WGS sequence"/>
</dbReference>
<keyword evidence="7 10" id="KW-0496">Mitochondrion</keyword>
<evidence type="ECO:0000256" key="7">
    <source>
        <dbReference type="ARBA" id="ARBA00023128"/>
    </source>
</evidence>
<feature type="domain" description="SAM-dependent methyltransferase TRM5/TYW2-type" evidence="12">
    <location>
        <begin position="141"/>
        <end position="461"/>
    </location>
</feature>
<dbReference type="InterPro" id="IPR025792">
    <property type="entry name" value="tRNA_Gua_MeTrfase_euk"/>
</dbReference>
<keyword evidence="4 10" id="KW-0808">Transferase</keyword>
<evidence type="ECO:0000256" key="9">
    <source>
        <dbReference type="ARBA" id="ARBA00047783"/>
    </source>
</evidence>
<dbReference type="PANTHER" id="PTHR23245">
    <property type="entry name" value="TRNA METHYLTRANSFERASE"/>
    <property type="match status" value="1"/>
</dbReference>
<keyword evidence="3 10" id="KW-0489">Methyltransferase</keyword>
<evidence type="ECO:0000313" key="14">
    <source>
        <dbReference type="Proteomes" id="UP000736335"/>
    </source>
</evidence>
<dbReference type="EC" id="2.1.1.228" evidence="10"/>
<protein>
    <recommendedName>
        <fullName evidence="10">tRNA (guanine(37)-N1)-methyltransferase</fullName>
        <ecNumber evidence="10">2.1.1.228</ecNumber>
    </recommendedName>
    <alternativeName>
        <fullName evidence="10">M1G-methyltransferase</fullName>
    </alternativeName>
    <alternativeName>
        <fullName evidence="10">tRNA [GM37] methyltransferase</fullName>
    </alternativeName>
    <alternativeName>
        <fullName evidence="10">tRNA methyltransferase 5</fullName>
    </alternativeName>
</protein>
<comment type="similarity">
    <text evidence="1">Belongs to the class I-like SAM-binding methyltransferase superfamily. TRM5/TYW2 family.</text>
</comment>
<dbReference type="CDD" id="cd02440">
    <property type="entry name" value="AdoMet_MTases"/>
    <property type="match status" value="1"/>
</dbReference>